<reference evidence="8 9" key="1">
    <citation type="submission" date="2018-06" db="EMBL/GenBank/DDBJ databases">
        <title>Genomic Encyclopedia of Type Strains, Phase III (KMG-III): the genomes of soil and plant-associated and newly described type strains.</title>
        <authorList>
            <person name="Whitman W."/>
        </authorList>
    </citation>
    <scope>NUCLEOTIDE SEQUENCE [LARGE SCALE GENOMIC DNA]</scope>
    <source>
        <strain evidence="8 9">CGMCC 4.7090</strain>
    </source>
</reference>
<dbReference type="PANTHER" id="PTHR34820">
    <property type="entry name" value="INNER MEMBRANE PROTEIN YEBZ"/>
    <property type="match status" value="1"/>
</dbReference>
<dbReference type="GO" id="GO:0030313">
    <property type="term" value="C:cell envelope"/>
    <property type="evidence" value="ECO:0007669"/>
    <property type="project" value="UniProtKB-SubCell"/>
</dbReference>
<dbReference type="InterPro" id="IPR007348">
    <property type="entry name" value="CopC_dom"/>
</dbReference>
<dbReference type="GO" id="GO:0006825">
    <property type="term" value="P:copper ion transport"/>
    <property type="evidence" value="ECO:0007669"/>
    <property type="project" value="InterPro"/>
</dbReference>
<evidence type="ECO:0000256" key="5">
    <source>
        <dbReference type="SAM" id="Phobius"/>
    </source>
</evidence>
<evidence type="ECO:0000256" key="1">
    <source>
        <dbReference type="ARBA" id="ARBA00004196"/>
    </source>
</evidence>
<dbReference type="RefSeq" id="WP_375790582.1">
    <property type="nucleotide sequence ID" value="NZ_JACHWI010000001.1"/>
</dbReference>
<keyword evidence="5" id="KW-0812">Transmembrane</keyword>
<feature type="signal peptide" evidence="6">
    <location>
        <begin position="1"/>
        <end position="28"/>
    </location>
</feature>
<evidence type="ECO:0000256" key="3">
    <source>
        <dbReference type="ARBA" id="ARBA00022729"/>
    </source>
</evidence>
<organism evidence="8 9">
    <name type="scientific">Actinoplanes lutulentus</name>
    <dbReference type="NCBI Taxonomy" id="1287878"/>
    <lineage>
        <taxon>Bacteria</taxon>
        <taxon>Bacillati</taxon>
        <taxon>Actinomycetota</taxon>
        <taxon>Actinomycetes</taxon>
        <taxon>Micromonosporales</taxon>
        <taxon>Micromonosporaceae</taxon>
        <taxon>Actinoplanes</taxon>
    </lineage>
</organism>
<dbReference type="AlphaFoldDB" id="A0A327ZLL7"/>
<evidence type="ECO:0000313" key="9">
    <source>
        <dbReference type="Proteomes" id="UP000249341"/>
    </source>
</evidence>
<evidence type="ECO:0000256" key="2">
    <source>
        <dbReference type="ARBA" id="ARBA00022723"/>
    </source>
</evidence>
<dbReference type="InterPro" id="IPR014755">
    <property type="entry name" value="Cu-Rt/internalin_Ig-like"/>
</dbReference>
<dbReference type="Pfam" id="PF04234">
    <property type="entry name" value="CopC"/>
    <property type="match status" value="1"/>
</dbReference>
<dbReference type="GO" id="GO:0005507">
    <property type="term" value="F:copper ion binding"/>
    <property type="evidence" value="ECO:0007669"/>
    <property type="project" value="InterPro"/>
</dbReference>
<evidence type="ECO:0000259" key="7">
    <source>
        <dbReference type="Pfam" id="PF04234"/>
    </source>
</evidence>
<dbReference type="Gene3D" id="2.60.40.1220">
    <property type="match status" value="1"/>
</dbReference>
<dbReference type="InterPro" id="IPR032694">
    <property type="entry name" value="CopC/D"/>
</dbReference>
<dbReference type="GO" id="GO:0042597">
    <property type="term" value="C:periplasmic space"/>
    <property type="evidence" value="ECO:0007669"/>
    <property type="project" value="InterPro"/>
</dbReference>
<dbReference type="Proteomes" id="UP000249341">
    <property type="component" value="Unassembled WGS sequence"/>
</dbReference>
<keyword evidence="9" id="KW-1185">Reference proteome</keyword>
<feature type="transmembrane region" description="Helical" evidence="5">
    <location>
        <begin position="168"/>
        <end position="189"/>
    </location>
</feature>
<sequence length="194" mass="19894">MDRRAVPRLLIALAAMVAVLLPGAPAFAHNALTEATPAKNAELKKAPDGVTLKFLQKLNPDYTVISVSDADKQKVATSDPEIDGATGSVTFDEPLANGVYTVAYQVVSTDGHTVKGSYKFTLDDPSYVAPTSAAPSPAAPSPAATVSRAAPAAVVDAEPASDSGSSSALGWIAGIAVLVFAGLAGFLFIRRRKA</sequence>
<name>A0A327ZLL7_9ACTN</name>
<keyword evidence="4" id="KW-0186">Copper</keyword>
<keyword evidence="5" id="KW-0472">Membrane</keyword>
<keyword evidence="3 6" id="KW-0732">Signal</keyword>
<evidence type="ECO:0000256" key="4">
    <source>
        <dbReference type="ARBA" id="ARBA00023008"/>
    </source>
</evidence>
<dbReference type="EMBL" id="QLMJ01000001">
    <property type="protein sequence ID" value="RAK43529.1"/>
    <property type="molecule type" value="Genomic_DNA"/>
</dbReference>
<gene>
    <name evidence="8" type="ORF">B0I29_101660</name>
</gene>
<evidence type="ECO:0000256" key="6">
    <source>
        <dbReference type="SAM" id="SignalP"/>
    </source>
</evidence>
<evidence type="ECO:0000313" key="8">
    <source>
        <dbReference type="EMBL" id="RAK43529.1"/>
    </source>
</evidence>
<dbReference type="SUPFAM" id="SSF81296">
    <property type="entry name" value="E set domains"/>
    <property type="match status" value="1"/>
</dbReference>
<comment type="subcellular location">
    <subcellularLocation>
        <location evidence="1">Cell envelope</location>
    </subcellularLocation>
</comment>
<dbReference type="GO" id="GO:0046688">
    <property type="term" value="P:response to copper ion"/>
    <property type="evidence" value="ECO:0007669"/>
    <property type="project" value="InterPro"/>
</dbReference>
<proteinExistence type="predicted"/>
<comment type="caution">
    <text evidence="8">The sequence shown here is derived from an EMBL/GenBank/DDBJ whole genome shotgun (WGS) entry which is preliminary data.</text>
</comment>
<keyword evidence="5" id="KW-1133">Transmembrane helix</keyword>
<protein>
    <recommendedName>
        <fullName evidence="7">CopC domain-containing protein</fullName>
    </recommendedName>
</protein>
<dbReference type="GO" id="GO:0005886">
    <property type="term" value="C:plasma membrane"/>
    <property type="evidence" value="ECO:0007669"/>
    <property type="project" value="TreeGrafter"/>
</dbReference>
<keyword evidence="2" id="KW-0479">Metal-binding</keyword>
<feature type="domain" description="CopC" evidence="7">
    <location>
        <begin position="29"/>
        <end position="122"/>
    </location>
</feature>
<accession>A0A327ZLL7</accession>
<dbReference type="PANTHER" id="PTHR34820:SF4">
    <property type="entry name" value="INNER MEMBRANE PROTEIN YEBZ"/>
    <property type="match status" value="1"/>
</dbReference>
<dbReference type="InterPro" id="IPR014756">
    <property type="entry name" value="Ig_E-set"/>
</dbReference>
<feature type="chain" id="PRO_5016331765" description="CopC domain-containing protein" evidence="6">
    <location>
        <begin position="29"/>
        <end position="194"/>
    </location>
</feature>